<dbReference type="Pfam" id="PF14529">
    <property type="entry name" value="Exo_endo_phos_2"/>
    <property type="match status" value="1"/>
</dbReference>
<keyword evidence="3" id="KW-0808">Transferase</keyword>
<dbReference type="GO" id="GO:0003964">
    <property type="term" value="F:RNA-directed DNA polymerase activity"/>
    <property type="evidence" value="ECO:0007669"/>
    <property type="project" value="UniProtKB-KW"/>
</dbReference>
<feature type="coiled-coil region" evidence="1">
    <location>
        <begin position="301"/>
        <end position="335"/>
    </location>
</feature>
<keyword evidence="1" id="KW-0175">Coiled coil</keyword>
<reference evidence="3" key="2">
    <citation type="journal article" date="2023" name="BMC Genomics">
        <title>Pest status, molecular evolution, and epigenetic factors derived from the genome assembly of Frankliniella fusca, a thysanopteran phytovirus vector.</title>
        <authorList>
            <person name="Catto M.A."/>
            <person name="Labadie P.E."/>
            <person name="Jacobson A.L."/>
            <person name="Kennedy G.G."/>
            <person name="Srinivasan R."/>
            <person name="Hunt B.G."/>
        </authorList>
    </citation>
    <scope>NUCLEOTIDE SEQUENCE</scope>
    <source>
        <strain evidence="3">PL_HMW_Pooled</strain>
    </source>
</reference>
<dbReference type="PANTHER" id="PTHR33273:SF4">
    <property type="entry name" value="ENDONUCLEASE_EXONUCLEASE_PHOSPHATASE DOMAIN-CONTAINING PROTEIN"/>
    <property type="match status" value="1"/>
</dbReference>
<protein>
    <submittedName>
        <fullName evidence="3">RNA-directed DNA polymerase from transposon X-element</fullName>
    </submittedName>
</protein>
<keyword evidence="3" id="KW-0548">Nucleotidyltransferase</keyword>
<dbReference type="InterPro" id="IPR036691">
    <property type="entry name" value="Endo/exonu/phosph_ase_sf"/>
</dbReference>
<dbReference type="EMBL" id="JAHWGI010001297">
    <property type="protein sequence ID" value="KAK3927617.1"/>
    <property type="molecule type" value="Genomic_DNA"/>
</dbReference>
<dbReference type="Proteomes" id="UP001219518">
    <property type="component" value="Unassembled WGS sequence"/>
</dbReference>
<accession>A0AAE1HUE3</accession>
<dbReference type="InterPro" id="IPR005135">
    <property type="entry name" value="Endo/exonuclease/phosphatase"/>
</dbReference>
<dbReference type="PANTHER" id="PTHR33273">
    <property type="entry name" value="DOMAIN-CONTAINING PROTEIN, PUTATIVE-RELATED"/>
    <property type="match status" value="1"/>
</dbReference>
<keyword evidence="4" id="KW-1185">Reference proteome</keyword>
<evidence type="ECO:0000313" key="4">
    <source>
        <dbReference type="Proteomes" id="UP001219518"/>
    </source>
</evidence>
<organism evidence="3 4">
    <name type="scientific">Frankliniella fusca</name>
    <dbReference type="NCBI Taxonomy" id="407009"/>
    <lineage>
        <taxon>Eukaryota</taxon>
        <taxon>Metazoa</taxon>
        <taxon>Ecdysozoa</taxon>
        <taxon>Arthropoda</taxon>
        <taxon>Hexapoda</taxon>
        <taxon>Insecta</taxon>
        <taxon>Pterygota</taxon>
        <taxon>Neoptera</taxon>
        <taxon>Paraneoptera</taxon>
        <taxon>Thysanoptera</taxon>
        <taxon>Terebrantia</taxon>
        <taxon>Thripoidea</taxon>
        <taxon>Thripidae</taxon>
        <taxon>Frankliniella</taxon>
    </lineage>
</organism>
<name>A0AAE1HUE3_9NEOP</name>
<proteinExistence type="predicted"/>
<gene>
    <name evidence="3" type="ORF">KUF71_015902</name>
</gene>
<keyword evidence="3" id="KW-0695">RNA-directed DNA polymerase</keyword>
<dbReference type="SUPFAM" id="SSF56219">
    <property type="entry name" value="DNase I-like"/>
    <property type="match status" value="1"/>
</dbReference>
<comment type="caution">
    <text evidence="3">The sequence shown here is derived from an EMBL/GenBank/DDBJ whole genome shotgun (WGS) entry which is preliminary data.</text>
</comment>
<feature type="domain" description="Endonuclease/exonuclease/phosphatase" evidence="2">
    <location>
        <begin position="102"/>
        <end position="212"/>
    </location>
</feature>
<dbReference type="Gene3D" id="3.60.10.10">
    <property type="entry name" value="Endonuclease/exonuclease/phosphatase"/>
    <property type="match status" value="1"/>
</dbReference>
<sequence>MLSILSWNVNGLRKRLTELDMLIEKHNPAILMLQETMLGHTTLQGSHPNYIFLRKDRPTGFRGGVALMIHKNIEHYEIINNNESSVDTISAMIKTKRSLVQATSVYLPPGNKTRKSDIMEMNIPNQPFIMAGDYNAHHTDWVHNKTNLYGKWIAEKLEKHDLELYIPDKPTRISNRRTDSDNILDYAITHANQSVTMEVLDKEFTTSDHLPIKITYSDIKITDKDHILVKLHWSDFRQELCRPYTLTEDVNYNVNNLTATVQAAILNNSFQTKKKKRKYHGNQQIQQLLIEKQQANKTYAISKTTANKKHLKELKRKLERTIKDLKELEKIKRMEDMEDPLKRWQILKRDKPKPPPIPTLTDNNGLLAESTRDKAELLASSLQTKPTITYGLPAWDNIPDTTWKKLENQETKWCRLVTRLPKDTNLETLYANMPYDTLMKTRNKLLLDLHRTKNTHHNEHIRQLTIDSLTPLCRARQLIWTAVGYALSTEKDKEEHIIHHPDTALKLQKKLDKKMNT</sequence>
<evidence type="ECO:0000259" key="2">
    <source>
        <dbReference type="Pfam" id="PF14529"/>
    </source>
</evidence>
<evidence type="ECO:0000313" key="3">
    <source>
        <dbReference type="EMBL" id="KAK3927617.1"/>
    </source>
</evidence>
<dbReference type="AlphaFoldDB" id="A0AAE1HUE3"/>
<reference evidence="3" key="1">
    <citation type="submission" date="2021-07" db="EMBL/GenBank/DDBJ databases">
        <authorList>
            <person name="Catto M.A."/>
            <person name="Jacobson A."/>
            <person name="Kennedy G."/>
            <person name="Labadie P."/>
            <person name="Hunt B.G."/>
            <person name="Srinivasan R."/>
        </authorList>
    </citation>
    <scope>NUCLEOTIDE SEQUENCE</scope>
    <source>
        <strain evidence="3">PL_HMW_Pooled</strain>
        <tissue evidence="3">Head</tissue>
    </source>
</reference>
<evidence type="ECO:0000256" key="1">
    <source>
        <dbReference type="SAM" id="Coils"/>
    </source>
</evidence>